<protein>
    <recommendedName>
        <fullName evidence="1">NADPH-dependent FMN reductase-like domain-containing protein</fullName>
    </recommendedName>
</protein>
<feature type="domain" description="NADPH-dependent FMN reductase-like" evidence="1">
    <location>
        <begin position="1"/>
        <end position="138"/>
    </location>
</feature>
<dbReference type="RefSeq" id="WP_258541423.1">
    <property type="nucleotide sequence ID" value="NZ_OU015584.1"/>
</dbReference>
<dbReference type="InterPro" id="IPR050712">
    <property type="entry name" value="NAD(P)H-dep_reductase"/>
</dbReference>
<gene>
    <name evidence="2" type="ORF">CRYO30217_01212</name>
</gene>
<accession>A0A916JM31</accession>
<dbReference type="Gene3D" id="3.40.50.360">
    <property type="match status" value="1"/>
</dbReference>
<dbReference type="Pfam" id="PF03358">
    <property type="entry name" value="FMN_red"/>
    <property type="match status" value="1"/>
</dbReference>
<proteinExistence type="predicted"/>
<dbReference type="PANTHER" id="PTHR30543">
    <property type="entry name" value="CHROMATE REDUCTASE"/>
    <property type="match status" value="1"/>
</dbReference>
<dbReference type="KEGG" id="ptan:CRYO30217_01212"/>
<reference evidence="2" key="1">
    <citation type="submission" date="2021-04" db="EMBL/GenBank/DDBJ databases">
        <authorList>
            <person name="Rodrigo-Torres L."/>
            <person name="Arahal R. D."/>
            <person name="Lucena T."/>
        </authorList>
    </citation>
    <scope>NUCLEOTIDE SEQUENCE</scope>
    <source>
        <strain evidence="2">AS29M-1</strain>
    </source>
</reference>
<evidence type="ECO:0000259" key="1">
    <source>
        <dbReference type="Pfam" id="PF03358"/>
    </source>
</evidence>
<dbReference type="PANTHER" id="PTHR30543:SF21">
    <property type="entry name" value="NAD(P)H-DEPENDENT FMN REDUCTASE LOT6"/>
    <property type="match status" value="1"/>
</dbReference>
<evidence type="ECO:0000313" key="2">
    <source>
        <dbReference type="EMBL" id="CAG5080186.1"/>
    </source>
</evidence>
<sequence>MKVIAFGASYSTTSINRQFAHYAATYFRSEDVEVLNLLDYVVPMFTVDVESAKGHPEGAKQFVAKLEEADLLIISMGEHNGSYEAAFKNLFDWASRIKSKTFDQTKMLLLSTSPGSRGGKSVLAQAEERFPRHGAEILASFSLPNFDQNFSSNKGILVDDLRTSFEATIQKVKAKII</sequence>
<dbReference type="AlphaFoldDB" id="A0A916JM31"/>
<dbReference type="InterPro" id="IPR029039">
    <property type="entry name" value="Flavoprotein-like_sf"/>
</dbReference>
<dbReference type="GO" id="GO:0016491">
    <property type="term" value="F:oxidoreductase activity"/>
    <property type="evidence" value="ECO:0007669"/>
    <property type="project" value="InterPro"/>
</dbReference>
<dbReference type="InterPro" id="IPR005025">
    <property type="entry name" value="FMN_Rdtase-like_dom"/>
</dbReference>
<organism evidence="2 3">
    <name type="scientific">Parvicella tangerina</name>
    <dbReference type="NCBI Taxonomy" id="2829795"/>
    <lineage>
        <taxon>Bacteria</taxon>
        <taxon>Pseudomonadati</taxon>
        <taxon>Bacteroidota</taxon>
        <taxon>Flavobacteriia</taxon>
        <taxon>Flavobacteriales</taxon>
        <taxon>Parvicellaceae</taxon>
        <taxon>Parvicella</taxon>
    </lineage>
</organism>
<dbReference type="GO" id="GO:0005829">
    <property type="term" value="C:cytosol"/>
    <property type="evidence" value="ECO:0007669"/>
    <property type="project" value="TreeGrafter"/>
</dbReference>
<keyword evidence="3" id="KW-1185">Reference proteome</keyword>
<dbReference type="SUPFAM" id="SSF52218">
    <property type="entry name" value="Flavoproteins"/>
    <property type="match status" value="1"/>
</dbReference>
<dbReference type="GO" id="GO:0010181">
    <property type="term" value="F:FMN binding"/>
    <property type="evidence" value="ECO:0007669"/>
    <property type="project" value="TreeGrafter"/>
</dbReference>
<evidence type="ECO:0000313" key="3">
    <source>
        <dbReference type="Proteomes" id="UP000683507"/>
    </source>
</evidence>
<name>A0A916JM31_9FLAO</name>
<dbReference type="EMBL" id="OU015584">
    <property type="protein sequence ID" value="CAG5080186.1"/>
    <property type="molecule type" value="Genomic_DNA"/>
</dbReference>
<dbReference type="Proteomes" id="UP000683507">
    <property type="component" value="Chromosome"/>
</dbReference>